<sequence>MTIEKRRKRINDDDDDDDVSAQSKINTLATGCKPPAGNWDAKPVRKPDHRPVGGASWTQSPFPEVHYW</sequence>
<comment type="caution">
    <text evidence="2">The sequence shown here is derived from an EMBL/GenBank/DDBJ whole genome shotgun (WGS) entry which is preliminary data.</text>
</comment>
<gene>
    <name evidence="2" type="ORF">T07_10734</name>
</gene>
<evidence type="ECO:0000313" key="3">
    <source>
        <dbReference type="Proteomes" id="UP000054630"/>
    </source>
</evidence>
<dbReference type="EMBL" id="JYDL01000005">
    <property type="protein sequence ID" value="KRX27053.1"/>
    <property type="molecule type" value="Genomic_DNA"/>
</dbReference>
<protein>
    <submittedName>
        <fullName evidence="2">Uncharacterized protein</fullName>
    </submittedName>
</protein>
<proteinExistence type="predicted"/>
<keyword evidence="3" id="KW-1185">Reference proteome</keyword>
<dbReference type="AlphaFoldDB" id="A0A0V0SJW9"/>
<dbReference type="Proteomes" id="UP000054630">
    <property type="component" value="Unassembled WGS sequence"/>
</dbReference>
<feature type="compositionally biased region" description="Basic and acidic residues" evidence="1">
    <location>
        <begin position="42"/>
        <end position="51"/>
    </location>
</feature>
<feature type="region of interest" description="Disordered" evidence="1">
    <location>
        <begin position="1"/>
        <end position="20"/>
    </location>
</feature>
<evidence type="ECO:0000313" key="2">
    <source>
        <dbReference type="EMBL" id="KRX27053.1"/>
    </source>
</evidence>
<name>A0A0V0SJW9_9BILA</name>
<reference evidence="2 3" key="1">
    <citation type="submission" date="2015-01" db="EMBL/GenBank/DDBJ databases">
        <title>Evolution of Trichinella species and genotypes.</title>
        <authorList>
            <person name="Korhonen P.K."/>
            <person name="Edoardo P."/>
            <person name="Giuseppe L.R."/>
            <person name="Gasser R.B."/>
        </authorList>
    </citation>
    <scope>NUCLEOTIDE SEQUENCE [LARGE SCALE GENOMIC DNA]</scope>
    <source>
        <strain evidence="2">ISS37</strain>
    </source>
</reference>
<feature type="region of interest" description="Disordered" evidence="1">
    <location>
        <begin position="25"/>
        <end position="68"/>
    </location>
</feature>
<accession>A0A0V0SJW9</accession>
<organism evidence="2 3">
    <name type="scientific">Trichinella nelsoni</name>
    <dbReference type="NCBI Taxonomy" id="6336"/>
    <lineage>
        <taxon>Eukaryota</taxon>
        <taxon>Metazoa</taxon>
        <taxon>Ecdysozoa</taxon>
        <taxon>Nematoda</taxon>
        <taxon>Enoplea</taxon>
        <taxon>Dorylaimia</taxon>
        <taxon>Trichinellida</taxon>
        <taxon>Trichinellidae</taxon>
        <taxon>Trichinella</taxon>
    </lineage>
</organism>
<evidence type="ECO:0000256" key="1">
    <source>
        <dbReference type="SAM" id="MobiDB-lite"/>
    </source>
</evidence>